<organism evidence="2 3">
    <name type="scientific">Aeoliella straminimaris</name>
    <dbReference type="NCBI Taxonomy" id="2954799"/>
    <lineage>
        <taxon>Bacteria</taxon>
        <taxon>Pseudomonadati</taxon>
        <taxon>Planctomycetota</taxon>
        <taxon>Planctomycetia</taxon>
        <taxon>Pirellulales</taxon>
        <taxon>Lacipirellulaceae</taxon>
        <taxon>Aeoliella</taxon>
    </lineage>
</organism>
<protein>
    <submittedName>
        <fullName evidence="2">DUF5615 family PIN-like protein</fullName>
    </submittedName>
</protein>
<accession>A0A9X2JJJ3</accession>
<reference evidence="2" key="1">
    <citation type="submission" date="2022-06" db="EMBL/GenBank/DDBJ databases">
        <title>Aeoliella straminimaris, a novel planctomycete from sediments.</title>
        <authorList>
            <person name="Vitorino I.R."/>
            <person name="Lage O.M."/>
        </authorList>
    </citation>
    <scope>NUCLEOTIDE SEQUENCE</scope>
    <source>
        <strain evidence="2">ICT_H6.2</strain>
    </source>
</reference>
<dbReference type="AlphaFoldDB" id="A0A9X2JJJ3"/>
<dbReference type="InterPro" id="IPR041049">
    <property type="entry name" value="DUF5615"/>
</dbReference>
<dbReference type="Proteomes" id="UP001155241">
    <property type="component" value="Unassembled WGS sequence"/>
</dbReference>
<keyword evidence="3" id="KW-1185">Reference proteome</keyword>
<feature type="domain" description="DUF5615" evidence="1">
    <location>
        <begin position="1"/>
        <end position="109"/>
    </location>
</feature>
<evidence type="ECO:0000259" key="1">
    <source>
        <dbReference type="Pfam" id="PF18480"/>
    </source>
</evidence>
<evidence type="ECO:0000313" key="2">
    <source>
        <dbReference type="EMBL" id="MCO6046798.1"/>
    </source>
</evidence>
<proteinExistence type="predicted"/>
<dbReference type="Pfam" id="PF18480">
    <property type="entry name" value="DUF5615"/>
    <property type="match status" value="1"/>
</dbReference>
<name>A0A9X2JJJ3_9BACT</name>
<dbReference type="EMBL" id="JAMXLR010000077">
    <property type="protein sequence ID" value="MCO6046798.1"/>
    <property type="molecule type" value="Genomic_DNA"/>
</dbReference>
<comment type="caution">
    <text evidence="2">The sequence shown here is derived from an EMBL/GenBank/DDBJ whole genome shotgun (WGS) entry which is preliminary data.</text>
</comment>
<dbReference type="RefSeq" id="WP_252854910.1">
    <property type="nucleotide sequence ID" value="NZ_JAMXLR010000077.1"/>
</dbReference>
<sequence length="128" mass="13758">MKLLLDQGLPRSAKWHLETAGFDAIHVGELGMSTATDEQILDFAVESDRVVVTLDADFHSLLAERSAQAPSVIRIRIEGLKGPEAAITILKVLTVASDELETGAAVSVTTSNVRVRLLPFGGRPNQPK</sequence>
<evidence type="ECO:0000313" key="3">
    <source>
        <dbReference type="Proteomes" id="UP001155241"/>
    </source>
</evidence>
<gene>
    <name evidence="2" type="ORF">NG895_23110</name>
</gene>